<protein>
    <submittedName>
        <fullName evidence="8">Nramp family divalent metal transporter</fullName>
    </submittedName>
</protein>
<dbReference type="Pfam" id="PF01566">
    <property type="entry name" value="Nramp"/>
    <property type="match status" value="1"/>
</dbReference>
<feature type="transmembrane region" description="Helical" evidence="7">
    <location>
        <begin position="12"/>
        <end position="30"/>
    </location>
</feature>
<feature type="transmembrane region" description="Helical" evidence="7">
    <location>
        <begin position="144"/>
        <end position="162"/>
    </location>
</feature>
<sequence length="405" mass="43088">MSTPRRGILRRIGPGLVTACVVIGPGSILTSSQVGARAGYDNLWVVVVSVFLMAAYVTMGMRLGAVTDVSITELIRRHLHPALALFIGFGVCFIATAFQFGNNLGAQAALSTYIETDYWPLVLNAIVLAVLFGFGNLYPVLERLMTGFVAVMLIAFAINLVFARPDFTRIVQGLIPVKGVELELPLLGLVGTTFVISAALYQSYLSRFKGWKAEDLPDGQIDAWVSAGIMCLITLMIMTTAASVLQGHELVSVADVANQLEPMFGEKGRIIFCVGLFAAAFSSFIVNSMIGGFVLSDALRLGDHPDQKTPKLMTAGVLLIGMGVAMYVIATGTKPLPAIIAAQALTVVASPVIAGTMLWLCNQQDVMGSHRNGWGLNVTGGIGFLILLAMSIYTLTEKVLPAVTG</sequence>
<comment type="caution">
    <text evidence="8">The sequence shown here is derived from an EMBL/GenBank/DDBJ whole genome shotgun (WGS) entry which is preliminary data.</text>
</comment>
<proteinExistence type="predicted"/>
<feature type="transmembrane region" description="Helical" evidence="7">
    <location>
        <begin position="79"/>
        <end position="98"/>
    </location>
</feature>
<dbReference type="PANTHER" id="PTHR11706">
    <property type="entry name" value="SOLUTE CARRIER PROTEIN FAMILY 11 MEMBER"/>
    <property type="match status" value="1"/>
</dbReference>
<keyword evidence="4" id="KW-0769">Symport</keyword>
<feature type="transmembrane region" description="Helical" evidence="7">
    <location>
        <begin position="118"/>
        <end position="137"/>
    </location>
</feature>
<keyword evidence="3 7" id="KW-0812">Transmembrane</keyword>
<reference evidence="8 9" key="1">
    <citation type="submission" date="2023-06" db="EMBL/GenBank/DDBJ databases">
        <title>Roseiconus lacunae JC819 isolated from Gulf of Mannar region, Tamil Nadu.</title>
        <authorList>
            <person name="Pk S."/>
            <person name="Ch S."/>
            <person name="Ch V.R."/>
        </authorList>
    </citation>
    <scope>NUCLEOTIDE SEQUENCE [LARGE SCALE GENOMIC DNA]</scope>
    <source>
        <strain evidence="8 9">JC819</strain>
    </source>
</reference>
<feature type="transmembrane region" description="Helical" evidence="7">
    <location>
        <begin position="312"/>
        <end position="330"/>
    </location>
</feature>
<evidence type="ECO:0000313" key="9">
    <source>
        <dbReference type="Proteomes" id="UP001239462"/>
    </source>
</evidence>
<comment type="subcellular location">
    <subcellularLocation>
        <location evidence="1">Membrane</location>
        <topology evidence="1">Multi-pass membrane protein</topology>
    </subcellularLocation>
</comment>
<feature type="transmembrane region" description="Helical" evidence="7">
    <location>
        <begin position="221"/>
        <end position="245"/>
    </location>
</feature>
<name>A0ABT7PL06_9BACT</name>
<dbReference type="EMBL" id="JASZZN010000011">
    <property type="protein sequence ID" value="MDM4016976.1"/>
    <property type="molecule type" value="Genomic_DNA"/>
</dbReference>
<keyword evidence="5 7" id="KW-1133">Transmembrane helix</keyword>
<dbReference type="PANTHER" id="PTHR11706:SF33">
    <property type="entry name" value="NATURAL RESISTANCE-ASSOCIATED MACROPHAGE PROTEIN 2"/>
    <property type="match status" value="1"/>
</dbReference>
<organism evidence="8 9">
    <name type="scientific">Roseiconus lacunae</name>
    <dbReference type="NCBI Taxonomy" id="2605694"/>
    <lineage>
        <taxon>Bacteria</taxon>
        <taxon>Pseudomonadati</taxon>
        <taxon>Planctomycetota</taxon>
        <taxon>Planctomycetia</taxon>
        <taxon>Pirellulales</taxon>
        <taxon>Pirellulaceae</taxon>
        <taxon>Roseiconus</taxon>
    </lineage>
</organism>
<evidence type="ECO:0000256" key="5">
    <source>
        <dbReference type="ARBA" id="ARBA00022989"/>
    </source>
</evidence>
<feature type="transmembrane region" description="Helical" evidence="7">
    <location>
        <begin position="373"/>
        <end position="395"/>
    </location>
</feature>
<keyword evidence="9" id="KW-1185">Reference proteome</keyword>
<dbReference type="Proteomes" id="UP001239462">
    <property type="component" value="Unassembled WGS sequence"/>
</dbReference>
<evidence type="ECO:0000313" key="8">
    <source>
        <dbReference type="EMBL" id="MDM4016976.1"/>
    </source>
</evidence>
<dbReference type="NCBIfam" id="NF037982">
    <property type="entry name" value="Nramp_1"/>
    <property type="match status" value="1"/>
</dbReference>
<gene>
    <name evidence="8" type="ORF">QTN89_16125</name>
</gene>
<dbReference type="RefSeq" id="WP_289164526.1">
    <property type="nucleotide sequence ID" value="NZ_JASZZN010000011.1"/>
</dbReference>
<evidence type="ECO:0000256" key="4">
    <source>
        <dbReference type="ARBA" id="ARBA00022847"/>
    </source>
</evidence>
<feature type="transmembrane region" description="Helical" evidence="7">
    <location>
        <begin position="182"/>
        <end position="201"/>
    </location>
</feature>
<evidence type="ECO:0000256" key="1">
    <source>
        <dbReference type="ARBA" id="ARBA00004141"/>
    </source>
</evidence>
<evidence type="ECO:0000256" key="3">
    <source>
        <dbReference type="ARBA" id="ARBA00022692"/>
    </source>
</evidence>
<accession>A0ABT7PL06</accession>
<keyword evidence="6 7" id="KW-0472">Membrane</keyword>
<dbReference type="InterPro" id="IPR001046">
    <property type="entry name" value="NRAMP_fam"/>
</dbReference>
<evidence type="ECO:0000256" key="6">
    <source>
        <dbReference type="ARBA" id="ARBA00023136"/>
    </source>
</evidence>
<feature type="transmembrane region" description="Helical" evidence="7">
    <location>
        <begin position="336"/>
        <end position="361"/>
    </location>
</feature>
<keyword evidence="2" id="KW-0813">Transport</keyword>
<feature type="transmembrane region" description="Helical" evidence="7">
    <location>
        <begin position="269"/>
        <end position="291"/>
    </location>
</feature>
<feature type="transmembrane region" description="Helical" evidence="7">
    <location>
        <begin position="42"/>
        <end position="59"/>
    </location>
</feature>
<evidence type="ECO:0000256" key="2">
    <source>
        <dbReference type="ARBA" id="ARBA00022448"/>
    </source>
</evidence>
<evidence type="ECO:0000256" key="7">
    <source>
        <dbReference type="SAM" id="Phobius"/>
    </source>
</evidence>